<protein>
    <recommendedName>
        <fullName evidence="3">Glycosyltransferase</fullName>
    </recommendedName>
</protein>
<evidence type="ECO:0008006" key="3">
    <source>
        <dbReference type="Google" id="ProtNLM"/>
    </source>
</evidence>
<accession>A0A6I2UR67</accession>
<gene>
    <name evidence="1" type="ORF">FYJ78_05820</name>
</gene>
<proteinExistence type="predicted"/>
<sequence length="482" mass="56391">MKEKVEKCLKDICQQAQKAIANNNIEKAYTAIYTSADIQYQWNQTYTDDALESCIKQLVSKKRHLVTDYEPQENVILFYDGFGLDTRGLALIYLKALCDLNYSVVYVAKEKVRNRQPELHKVTANKRIAFHYLRQKKGDALTTELLQAFCKHQPQVAFFYTEPSDVEACVAFGVMTGKVRRYQINLTDHAFWLGRNAFDYCVEFREYGACVSHKYRHIPEDKIRLLSYYPYFDKNVPFDGFPFDVGNRQILFSGGSLYKTFDDKRTYYHMVEDIMQQHNDLLFLYAGTGDKSGLIDLQNKFPDRVFVIDERKDLYAVMQHITLYLNTYPMIGGLMTQYAAVAGKLPLTLVSNMDNSLDGLLLNHKDLAVEFQDKEAVVAEANRLLSDEDYKRGKEEKIVKSVIDENRFREELGRLIEDGNTDFIFHLHDIDTSAFRESYMYRFSIDDLLRLVVNKYTVLLWCDYPKLVFYRLIRKVIRLFHK</sequence>
<reference evidence="1 2" key="1">
    <citation type="submission" date="2019-08" db="EMBL/GenBank/DDBJ databases">
        <title>In-depth cultivation of the pig gut microbiome towards novel bacterial diversity and tailored functional studies.</title>
        <authorList>
            <person name="Wylensek D."/>
            <person name="Hitch T.C.A."/>
            <person name="Clavel T."/>
        </authorList>
    </citation>
    <scope>NUCLEOTIDE SEQUENCE [LARGE SCALE GENOMIC DNA]</scope>
    <source>
        <strain evidence="2">WCA-380-WT-3B3</strain>
    </source>
</reference>
<evidence type="ECO:0000313" key="1">
    <source>
        <dbReference type="EMBL" id="MSV24708.1"/>
    </source>
</evidence>
<dbReference type="Proteomes" id="UP000430222">
    <property type="component" value="Unassembled WGS sequence"/>
</dbReference>
<dbReference type="RefSeq" id="WP_154620469.1">
    <property type="nucleotide sequence ID" value="NZ_VUNL01000005.1"/>
</dbReference>
<dbReference type="AlphaFoldDB" id="A0A6I2UR67"/>
<comment type="caution">
    <text evidence="1">The sequence shown here is derived from an EMBL/GenBank/DDBJ whole genome shotgun (WGS) entry which is preliminary data.</text>
</comment>
<name>A0A6I2UR67_9FIRM</name>
<dbReference type="EMBL" id="VUNL01000005">
    <property type="protein sequence ID" value="MSV24708.1"/>
    <property type="molecule type" value="Genomic_DNA"/>
</dbReference>
<dbReference type="SUPFAM" id="SSF53756">
    <property type="entry name" value="UDP-Glycosyltransferase/glycogen phosphorylase"/>
    <property type="match status" value="1"/>
</dbReference>
<keyword evidence="2" id="KW-1185">Reference proteome</keyword>
<evidence type="ECO:0000313" key="2">
    <source>
        <dbReference type="Proteomes" id="UP000430222"/>
    </source>
</evidence>
<organism evidence="1 2">
    <name type="scientific">Selenomonas montiformis</name>
    <dbReference type="NCBI Taxonomy" id="2652285"/>
    <lineage>
        <taxon>Bacteria</taxon>
        <taxon>Bacillati</taxon>
        <taxon>Bacillota</taxon>
        <taxon>Negativicutes</taxon>
        <taxon>Selenomonadales</taxon>
        <taxon>Selenomonadaceae</taxon>
        <taxon>Selenomonas</taxon>
    </lineage>
</organism>